<dbReference type="RefSeq" id="WP_118592406.1">
    <property type="nucleotide sequence ID" value="NZ_QSFP01000036.1"/>
</dbReference>
<dbReference type="EMBL" id="QSFP01000036">
    <property type="protein sequence ID" value="RHA62572.1"/>
    <property type="molecule type" value="Genomic_DNA"/>
</dbReference>
<accession>A0A413SBG8</accession>
<organism evidence="3 4">
    <name type="scientific">Roseburia intestinalis</name>
    <dbReference type="NCBI Taxonomy" id="166486"/>
    <lineage>
        <taxon>Bacteria</taxon>
        <taxon>Bacillati</taxon>
        <taxon>Bacillota</taxon>
        <taxon>Clostridia</taxon>
        <taxon>Lachnospirales</taxon>
        <taxon>Lachnospiraceae</taxon>
        <taxon>Roseburia</taxon>
    </lineage>
</organism>
<feature type="compositionally biased region" description="Basic and acidic residues" evidence="1">
    <location>
        <begin position="11"/>
        <end position="24"/>
    </location>
</feature>
<evidence type="ECO:0000313" key="4">
    <source>
        <dbReference type="Proteomes" id="UP000284465"/>
    </source>
</evidence>
<evidence type="ECO:0000313" key="2">
    <source>
        <dbReference type="EMBL" id="MTR84064.1"/>
    </source>
</evidence>
<name>A0A413SBG8_9FIRM</name>
<evidence type="ECO:0000256" key="1">
    <source>
        <dbReference type="SAM" id="MobiDB-lite"/>
    </source>
</evidence>
<evidence type="ECO:0000313" key="3">
    <source>
        <dbReference type="EMBL" id="RHA62572.1"/>
    </source>
</evidence>
<dbReference type="EMBL" id="WNAJ01000002">
    <property type="protein sequence ID" value="MTR84064.1"/>
    <property type="molecule type" value="Genomic_DNA"/>
</dbReference>
<proteinExistence type="predicted"/>
<dbReference type="Proteomes" id="UP000284465">
    <property type="component" value="Unassembled WGS sequence"/>
</dbReference>
<reference evidence="2 5" key="2">
    <citation type="journal article" date="2019" name="Nat. Med.">
        <title>A library of human gut bacterial isolates paired with longitudinal multiomics data enables mechanistic microbiome research.</title>
        <authorList>
            <person name="Poyet M."/>
            <person name="Groussin M."/>
            <person name="Gibbons S.M."/>
            <person name="Avila-Pacheco J."/>
            <person name="Jiang X."/>
            <person name="Kearney S.M."/>
            <person name="Perrotta A.R."/>
            <person name="Berdy B."/>
            <person name="Zhao S."/>
            <person name="Lieberman T.D."/>
            <person name="Swanson P.K."/>
            <person name="Smith M."/>
            <person name="Roesemann S."/>
            <person name="Alexander J.E."/>
            <person name="Rich S.A."/>
            <person name="Livny J."/>
            <person name="Vlamakis H."/>
            <person name="Clish C."/>
            <person name="Bullock K."/>
            <person name="Deik A."/>
            <person name="Scott J."/>
            <person name="Pierce K.A."/>
            <person name="Xavier R.J."/>
            <person name="Alm E.J."/>
        </authorList>
    </citation>
    <scope>NUCLEOTIDE SEQUENCE [LARGE SCALE GENOMIC DNA]</scope>
    <source>
        <strain evidence="2 5">BIOML-A1</strain>
    </source>
</reference>
<comment type="caution">
    <text evidence="3">The sequence shown here is derived from an EMBL/GenBank/DDBJ whole genome shotgun (WGS) entry which is preliminary data.</text>
</comment>
<reference evidence="3 4" key="1">
    <citation type="submission" date="2018-08" db="EMBL/GenBank/DDBJ databases">
        <title>A genome reference for cultivated species of the human gut microbiota.</title>
        <authorList>
            <person name="Zou Y."/>
            <person name="Xue W."/>
            <person name="Luo G."/>
        </authorList>
    </citation>
    <scope>NUCLEOTIDE SEQUENCE [LARGE SCALE GENOMIC DNA]</scope>
    <source>
        <strain evidence="3 4">AM43-11</strain>
    </source>
</reference>
<dbReference type="Proteomes" id="UP000478483">
    <property type="component" value="Unassembled WGS sequence"/>
</dbReference>
<dbReference type="AlphaFoldDB" id="A0A413SBG8"/>
<gene>
    <name evidence="3" type="ORF">DW927_18555</name>
    <name evidence="2" type="ORF">GMD50_03140</name>
</gene>
<sequence length="68" mass="7482">MGSQRYQKGSDFTDKEKELTPDQLSDAKHLSEIINSVSSGKCSIFESVMLAYLNGMEAGMVYGKDDIS</sequence>
<feature type="region of interest" description="Disordered" evidence="1">
    <location>
        <begin position="1"/>
        <end position="24"/>
    </location>
</feature>
<evidence type="ECO:0000313" key="5">
    <source>
        <dbReference type="Proteomes" id="UP000478483"/>
    </source>
</evidence>
<protein>
    <submittedName>
        <fullName evidence="3">Uncharacterized protein</fullName>
    </submittedName>
</protein>